<dbReference type="InterPro" id="IPR036291">
    <property type="entry name" value="NAD(P)-bd_dom_sf"/>
</dbReference>
<keyword evidence="2" id="KW-1185">Reference proteome</keyword>
<gene>
    <name evidence="1" type="ORF">ABT317_05525</name>
</gene>
<name>A0ABV1VX49_9ACTN</name>
<sequence>MTENLITTPFGAQTTAAEVLAGIDLGGRRAIVTGGASGIGRET</sequence>
<evidence type="ECO:0000313" key="2">
    <source>
        <dbReference type="Proteomes" id="UP001458415"/>
    </source>
</evidence>
<reference evidence="1 2" key="1">
    <citation type="submission" date="2024-06" db="EMBL/GenBank/DDBJ databases">
        <title>The Natural Products Discovery Center: Release of the First 8490 Sequenced Strains for Exploring Actinobacteria Biosynthetic Diversity.</title>
        <authorList>
            <person name="Kalkreuter E."/>
            <person name="Kautsar S.A."/>
            <person name="Yang D."/>
            <person name="Bader C.D."/>
            <person name="Teijaro C.N."/>
            <person name="Fluegel L."/>
            <person name="Davis C.M."/>
            <person name="Simpson J.R."/>
            <person name="Lauterbach L."/>
            <person name="Steele A.D."/>
            <person name="Gui C."/>
            <person name="Meng S."/>
            <person name="Li G."/>
            <person name="Viehrig K."/>
            <person name="Ye F."/>
            <person name="Su P."/>
            <person name="Kiefer A.F."/>
            <person name="Nichols A."/>
            <person name="Cepeda A.J."/>
            <person name="Yan W."/>
            <person name="Fan B."/>
            <person name="Jiang Y."/>
            <person name="Adhikari A."/>
            <person name="Zheng C.-J."/>
            <person name="Schuster L."/>
            <person name="Cowan T.M."/>
            <person name="Smanski M.J."/>
            <person name="Chevrette M.G."/>
            <person name="De Carvalho L.P.S."/>
            <person name="Shen B."/>
        </authorList>
    </citation>
    <scope>NUCLEOTIDE SEQUENCE [LARGE SCALE GENOMIC DNA]</scope>
    <source>
        <strain evidence="1 2">NPDC000634</strain>
    </source>
</reference>
<feature type="non-terminal residue" evidence="1">
    <location>
        <position position="43"/>
    </location>
</feature>
<dbReference type="EMBL" id="JBEPCU010000048">
    <property type="protein sequence ID" value="MER6976505.1"/>
    <property type="molecule type" value="Genomic_DNA"/>
</dbReference>
<protein>
    <submittedName>
        <fullName evidence="1">Oxidoreductase</fullName>
    </submittedName>
</protein>
<accession>A0ABV1VX49</accession>
<proteinExistence type="predicted"/>
<dbReference type="Proteomes" id="UP001458415">
    <property type="component" value="Unassembled WGS sequence"/>
</dbReference>
<dbReference type="SUPFAM" id="SSF51735">
    <property type="entry name" value="NAD(P)-binding Rossmann-fold domains"/>
    <property type="match status" value="1"/>
</dbReference>
<evidence type="ECO:0000313" key="1">
    <source>
        <dbReference type="EMBL" id="MER6976505.1"/>
    </source>
</evidence>
<organism evidence="1 2">
    <name type="scientific">Streptomyces carpinensis</name>
    <dbReference type="NCBI Taxonomy" id="66369"/>
    <lineage>
        <taxon>Bacteria</taxon>
        <taxon>Bacillati</taxon>
        <taxon>Actinomycetota</taxon>
        <taxon>Actinomycetes</taxon>
        <taxon>Kitasatosporales</taxon>
        <taxon>Streptomycetaceae</taxon>
        <taxon>Streptomyces</taxon>
    </lineage>
</organism>
<comment type="caution">
    <text evidence="1">The sequence shown here is derived from an EMBL/GenBank/DDBJ whole genome shotgun (WGS) entry which is preliminary data.</text>
</comment>